<sequence>MFANRTLNSRTWNLGRMKRSREVIFSKDRPQGRPYTILALNLAAVDMVGYLGGHAFRLTEGPFIKDVTLLFNKSTLWHRRLGKQDFGVDSLRC</sequence>
<dbReference type="Proteomes" id="UP001054945">
    <property type="component" value="Unassembled WGS sequence"/>
</dbReference>
<protein>
    <submittedName>
        <fullName evidence="1">Uncharacterized protein</fullName>
    </submittedName>
</protein>
<comment type="caution">
    <text evidence="1">The sequence shown here is derived from an EMBL/GenBank/DDBJ whole genome shotgun (WGS) entry which is preliminary data.</text>
</comment>
<proteinExistence type="predicted"/>
<evidence type="ECO:0000313" key="1">
    <source>
        <dbReference type="EMBL" id="GIX85571.1"/>
    </source>
</evidence>
<dbReference type="EMBL" id="BPLR01021072">
    <property type="protein sequence ID" value="GIX85571.1"/>
    <property type="molecule type" value="Genomic_DNA"/>
</dbReference>
<evidence type="ECO:0000313" key="2">
    <source>
        <dbReference type="Proteomes" id="UP001054945"/>
    </source>
</evidence>
<name>A0AAV4NPF5_CAEEX</name>
<organism evidence="1 2">
    <name type="scientific">Caerostris extrusa</name>
    <name type="common">Bark spider</name>
    <name type="synonym">Caerostris bankana</name>
    <dbReference type="NCBI Taxonomy" id="172846"/>
    <lineage>
        <taxon>Eukaryota</taxon>
        <taxon>Metazoa</taxon>
        <taxon>Ecdysozoa</taxon>
        <taxon>Arthropoda</taxon>
        <taxon>Chelicerata</taxon>
        <taxon>Arachnida</taxon>
        <taxon>Araneae</taxon>
        <taxon>Araneomorphae</taxon>
        <taxon>Entelegynae</taxon>
        <taxon>Araneoidea</taxon>
        <taxon>Araneidae</taxon>
        <taxon>Caerostris</taxon>
    </lineage>
</organism>
<gene>
    <name evidence="1" type="ORF">CEXT_222921</name>
</gene>
<dbReference type="AlphaFoldDB" id="A0AAV4NPF5"/>
<accession>A0AAV4NPF5</accession>
<reference evidence="1 2" key="1">
    <citation type="submission" date="2021-06" db="EMBL/GenBank/DDBJ databases">
        <title>Caerostris extrusa draft genome.</title>
        <authorList>
            <person name="Kono N."/>
            <person name="Arakawa K."/>
        </authorList>
    </citation>
    <scope>NUCLEOTIDE SEQUENCE [LARGE SCALE GENOMIC DNA]</scope>
</reference>
<keyword evidence="2" id="KW-1185">Reference proteome</keyword>